<name>A0A0M3AHL4_9SPHN</name>
<dbReference type="Proteomes" id="UP000033874">
    <property type="component" value="Unassembled WGS sequence"/>
</dbReference>
<feature type="region of interest" description="Disordered" evidence="1">
    <location>
        <begin position="1"/>
        <end position="21"/>
    </location>
</feature>
<accession>A0A0M3AHL4</accession>
<sequence length="87" mass="9015">MAQAAGFRPGRTGGGGGKGKQLDLRIARVQIAFPRLPLVAPHLPDHGKAQYLGIKGPGPRIVGTDDRDMMDGAHVGRPITAAASPEP</sequence>
<dbReference type="AlphaFoldDB" id="A0A0M3AHL4"/>
<keyword evidence="3" id="KW-1185">Reference proteome</keyword>
<reference evidence="2 3" key="1">
    <citation type="submission" date="2015-04" db="EMBL/GenBank/DDBJ databases">
        <title>Genome sequence of aromatic hydrocarbons-degrading Sphingobium chungbukense DJ77.</title>
        <authorList>
            <person name="Kim Y.-C."/>
            <person name="Chae J.-C."/>
        </authorList>
    </citation>
    <scope>NUCLEOTIDE SEQUENCE [LARGE SCALE GENOMIC DNA]</scope>
    <source>
        <strain evidence="2 3">DJ77</strain>
    </source>
</reference>
<gene>
    <name evidence="2" type="ORF">YP76_24265</name>
</gene>
<feature type="region of interest" description="Disordered" evidence="1">
    <location>
        <begin position="48"/>
        <end position="87"/>
    </location>
</feature>
<organism evidence="2 3">
    <name type="scientific">Sphingobium chungbukense</name>
    <dbReference type="NCBI Taxonomy" id="56193"/>
    <lineage>
        <taxon>Bacteria</taxon>
        <taxon>Pseudomonadati</taxon>
        <taxon>Pseudomonadota</taxon>
        <taxon>Alphaproteobacteria</taxon>
        <taxon>Sphingomonadales</taxon>
        <taxon>Sphingomonadaceae</taxon>
        <taxon>Sphingobium</taxon>
    </lineage>
</organism>
<evidence type="ECO:0000256" key="1">
    <source>
        <dbReference type="SAM" id="MobiDB-lite"/>
    </source>
</evidence>
<dbReference type="PATRIC" id="fig|56193.3.peg.5117"/>
<proteinExistence type="predicted"/>
<evidence type="ECO:0000313" key="3">
    <source>
        <dbReference type="Proteomes" id="UP000033874"/>
    </source>
</evidence>
<evidence type="ECO:0000313" key="2">
    <source>
        <dbReference type="EMBL" id="KKW89577.1"/>
    </source>
</evidence>
<comment type="caution">
    <text evidence="2">The sequence shown here is derived from an EMBL/GenBank/DDBJ whole genome shotgun (WGS) entry which is preliminary data.</text>
</comment>
<dbReference type="EMBL" id="LBIC01000019">
    <property type="protein sequence ID" value="KKW89577.1"/>
    <property type="molecule type" value="Genomic_DNA"/>
</dbReference>
<protein>
    <submittedName>
        <fullName evidence="2">Uncharacterized protein</fullName>
    </submittedName>
</protein>